<dbReference type="RefSeq" id="WP_251872133.1">
    <property type="nucleotide sequence ID" value="NZ_CP098755.1"/>
</dbReference>
<organism evidence="1 2">
    <name type="scientific">Brevibacillus ruminantium</name>
    <dbReference type="NCBI Taxonomy" id="2950604"/>
    <lineage>
        <taxon>Bacteria</taxon>
        <taxon>Bacillati</taxon>
        <taxon>Bacillota</taxon>
        <taxon>Bacilli</taxon>
        <taxon>Bacillales</taxon>
        <taxon>Paenibacillaceae</taxon>
        <taxon>Brevibacillus</taxon>
    </lineage>
</organism>
<dbReference type="Proteomes" id="UP001056500">
    <property type="component" value="Chromosome"/>
</dbReference>
<evidence type="ECO:0000313" key="2">
    <source>
        <dbReference type="Proteomes" id="UP001056500"/>
    </source>
</evidence>
<sequence>MKKKWLAMAGGIGVGAVLLVTSGLSASANYTGYEAYKDAWKQTKGIDSLGGQLHVTVSDNGKSLIAVDSRFKNNSDQKAASAAVQIDDGTHHHDLNVYHQADKTVFKSGESETYYVMEKQGPAWQAKGKHPEMAAEVENVIDGLVGNLRNNVTLTDDADGGKQVSLHLSGSQIPSAVHALGSLLVKNASLHDHEGMKEQHEKVPFAPAQLDVDFPKLTDQIRVQEINLDATIDAENYLKHQTAVFKIAGKDAAGAEHEVEVKVDVELNGINQTTPDTVDLSGKQVETIQRENGKQHRPW</sequence>
<protein>
    <recommendedName>
        <fullName evidence="3">Secreted protein</fullName>
    </recommendedName>
</protein>
<proteinExistence type="predicted"/>
<gene>
    <name evidence="1" type="ORF">NDK47_23355</name>
</gene>
<reference evidence="1" key="1">
    <citation type="submission" date="2022-06" db="EMBL/GenBank/DDBJ databases">
        <title>Genome sequencing of Brevibacillus sp. BB3-R1.</title>
        <authorList>
            <person name="Heo J."/>
            <person name="Lee D."/>
            <person name="Won M."/>
            <person name="Han B.-H."/>
            <person name="Hong S.-B."/>
            <person name="Kwon S.-W."/>
        </authorList>
    </citation>
    <scope>NUCLEOTIDE SEQUENCE</scope>
    <source>
        <strain evidence="1">BB3-R1</strain>
    </source>
</reference>
<evidence type="ECO:0000313" key="1">
    <source>
        <dbReference type="EMBL" id="USG65026.1"/>
    </source>
</evidence>
<keyword evidence="2" id="KW-1185">Reference proteome</keyword>
<name>A0ABY4WDV4_9BACL</name>
<evidence type="ECO:0008006" key="3">
    <source>
        <dbReference type="Google" id="ProtNLM"/>
    </source>
</evidence>
<dbReference type="EMBL" id="CP098755">
    <property type="protein sequence ID" value="USG65026.1"/>
    <property type="molecule type" value="Genomic_DNA"/>
</dbReference>
<accession>A0ABY4WDV4</accession>